<accession>A0A6L7FXU5</accession>
<keyword evidence="16" id="KW-0594">Phospholipid biosynthesis</keyword>
<keyword evidence="8" id="KW-1003">Cell membrane</keyword>
<evidence type="ECO:0000256" key="19">
    <source>
        <dbReference type="ARBA" id="ARBA00031825"/>
    </source>
</evidence>
<comment type="pathway">
    <text evidence="3">Phospholipid metabolism; CDP-diacylglycerol biosynthesis; CDP-diacylglycerol from sn-glycerol 3-phosphate: step 3/3.</text>
</comment>
<comment type="pathway">
    <text evidence="4">Lipid metabolism.</text>
</comment>
<feature type="transmembrane region" description="Helical" evidence="24">
    <location>
        <begin position="243"/>
        <end position="263"/>
    </location>
</feature>
<keyword evidence="14" id="KW-0443">Lipid metabolism</keyword>
<evidence type="ECO:0000256" key="10">
    <source>
        <dbReference type="ARBA" id="ARBA00022679"/>
    </source>
</evidence>
<keyword evidence="26" id="KW-1185">Reference proteome</keyword>
<name>A0A6L7FXU5_9RHOB</name>
<keyword evidence="15 24" id="KW-0472">Membrane</keyword>
<evidence type="ECO:0000256" key="2">
    <source>
        <dbReference type="ARBA" id="ARBA00004651"/>
    </source>
</evidence>
<evidence type="ECO:0000256" key="18">
    <source>
        <dbReference type="ARBA" id="ARBA00029893"/>
    </source>
</evidence>
<comment type="similarity">
    <text evidence="5">Belongs to the CDS family.</text>
</comment>
<evidence type="ECO:0000256" key="3">
    <source>
        <dbReference type="ARBA" id="ARBA00005119"/>
    </source>
</evidence>
<evidence type="ECO:0000313" key="25">
    <source>
        <dbReference type="EMBL" id="MXN16499.1"/>
    </source>
</evidence>
<evidence type="ECO:0000256" key="22">
    <source>
        <dbReference type="ARBA" id="ARBA00032743"/>
    </source>
</evidence>
<feature type="transmembrane region" description="Helical" evidence="24">
    <location>
        <begin position="169"/>
        <end position="187"/>
    </location>
</feature>
<evidence type="ECO:0000256" key="14">
    <source>
        <dbReference type="ARBA" id="ARBA00023098"/>
    </source>
</evidence>
<protein>
    <recommendedName>
        <fullName evidence="7">Phosphatidate cytidylyltransferase</fullName>
        <ecNumber evidence="6">2.7.7.41</ecNumber>
    </recommendedName>
    <alternativeName>
        <fullName evidence="20">CDP-DAG synthase</fullName>
    </alternativeName>
    <alternativeName>
        <fullName evidence="22">CDP-DG synthase</fullName>
    </alternativeName>
    <alternativeName>
        <fullName evidence="18">CDP-diacylglycerol synthase</fullName>
    </alternativeName>
    <alternativeName>
        <fullName evidence="21">CDP-diglyceride pyrophosphorylase</fullName>
    </alternativeName>
    <alternativeName>
        <fullName evidence="23">CDP-diglyceride synthase</fullName>
    </alternativeName>
    <alternativeName>
        <fullName evidence="19">CTP:phosphatidate cytidylyltransferase</fullName>
    </alternativeName>
</protein>
<evidence type="ECO:0000256" key="6">
    <source>
        <dbReference type="ARBA" id="ARBA00012487"/>
    </source>
</evidence>
<evidence type="ECO:0000256" key="13">
    <source>
        <dbReference type="ARBA" id="ARBA00022989"/>
    </source>
</evidence>
<evidence type="ECO:0000256" key="21">
    <source>
        <dbReference type="ARBA" id="ARBA00032396"/>
    </source>
</evidence>
<evidence type="ECO:0000256" key="11">
    <source>
        <dbReference type="ARBA" id="ARBA00022692"/>
    </source>
</evidence>
<comment type="subcellular location">
    <subcellularLocation>
        <location evidence="2">Cell membrane</location>
        <topology evidence="2">Multi-pass membrane protein</topology>
    </subcellularLocation>
</comment>
<evidence type="ECO:0000256" key="23">
    <source>
        <dbReference type="ARBA" id="ARBA00033406"/>
    </source>
</evidence>
<comment type="catalytic activity">
    <reaction evidence="1">
        <text>a 1,2-diacyl-sn-glycero-3-phosphate + CTP + H(+) = a CDP-1,2-diacyl-sn-glycerol + diphosphate</text>
        <dbReference type="Rhea" id="RHEA:16229"/>
        <dbReference type="ChEBI" id="CHEBI:15378"/>
        <dbReference type="ChEBI" id="CHEBI:33019"/>
        <dbReference type="ChEBI" id="CHEBI:37563"/>
        <dbReference type="ChEBI" id="CHEBI:58332"/>
        <dbReference type="ChEBI" id="CHEBI:58608"/>
        <dbReference type="EC" id="2.7.7.41"/>
    </reaction>
</comment>
<dbReference type="PANTHER" id="PTHR46382:SF1">
    <property type="entry name" value="PHOSPHATIDATE CYTIDYLYLTRANSFERASE"/>
    <property type="match status" value="1"/>
</dbReference>
<dbReference type="AlphaFoldDB" id="A0A6L7FXU5"/>
<evidence type="ECO:0000256" key="17">
    <source>
        <dbReference type="ARBA" id="ARBA00023264"/>
    </source>
</evidence>
<dbReference type="GO" id="GO:0016024">
    <property type="term" value="P:CDP-diacylglycerol biosynthetic process"/>
    <property type="evidence" value="ECO:0007669"/>
    <property type="project" value="TreeGrafter"/>
</dbReference>
<dbReference type="EMBL" id="WUMU01000001">
    <property type="protein sequence ID" value="MXN16499.1"/>
    <property type="molecule type" value="Genomic_DNA"/>
</dbReference>
<evidence type="ECO:0000256" key="1">
    <source>
        <dbReference type="ARBA" id="ARBA00001698"/>
    </source>
</evidence>
<evidence type="ECO:0000256" key="16">
    <source>
        <dbReference type="ARBA" id="ARBA00023209"/>
    </source>
</evidence>
<evidence type="ECO:0000256" key="9">
    <source>
        <dbReference type="ARBA" id="ARBA00022516"/>
    </source>
</evidence>
<evidence type="ECO:0000256" key="8">
    <source>
        <dbReference type="ARBA" id="ARBA00022475"/>
    </source>
</evidence>
<evidence type="ECO:0000256" key="12">
    <source>
        <dbReference type="ARBA" id="ARBA00022695"/>
    </source>
</evidence>
<comment type="caution">
    <text evidence="25">The sequence shown here is derived from an EMBL/GenBank/DDBJ whole genome shotgun (WGS) entry which is preliminary data.</text>
</comment>
<organism evidence="25 26">
    <name type="scientific">Pseudooceanicola albus</name>
    <dbReference type="NCBI Taxonomy" id="2692189"/>
    <lineage>
        <taxon>Bacteria</taxon>
        <taxon>Pseudomonadati</taxon>
        <taxon>Pseudomonadota</taxon>
        <taxon>Alphaproteobacteria</taxon>
        <taxon>Rhodobacterales</taxon>
        <taxon>Paracoccaceae</taxon>
        <taxon>Pseudooceanicola</taxon>
    </lineage>
</organism>
<evidence type="ECO:0000256" key="4">
    <source>
        <dbReference type="ARBA" id="ARBA00005189"/>
    </source>
</evidence>
<keyword evidence="17" id="KW-1208">Phospholipid metabolism</keyword>
<evidence type="ECO:0000256" key="5">
    <source>
        <dbReference type="ARBA" id="ARBA00010185"/>
    </source>
</evidence>
<dbReference type="PANTHER" id="PTHR46382">
    <property type="entry name" value="PHOSPHATIDATE CYTIDYLYLTRANSFERASE"/>
    <property type="match status" value="1"/>
</dbReference>
<evidence type="ECO:0000256" key="24">
    <source>
        <dbReference type="SAM" id="Phobius"/>
    </source>
</evidence>
<feature type="transmembrane region" description="Helical" evidence="24">
    <location>
        <begin position="38"/>
        <end position="56"/>
    </location>
</feature>
<keyword evidence="9" id="KW-0444">Lipid biosynthesis</keyword>
<sequence>MTMAARNWSDLMPRVLSGVAMVLGGGALIWAGGNWFRIFIALLCGGMAWELARMIAPYAKTRALQMGGIAAVCVALAIYLPGGMALPFLLIPSMAGIALMPQRRSMFLTFCAMILLAGYGMVRLRDDQGLGWLAWVVAVVVVTDVAGYFAGRLIGGPKFWPRVSPKKTWAGTTAGWVAAALVGVWVGHYSGMGLQIAAVSVALSMASQMGDIAESAAKRRVGVKDSSNLIPGHGGLLDRFDGMLGASLMLLITGPWTGLFFIAG</sequence>
<reference evidence="25 26" key="1">
    <citation type="submission" date="2019-12" db="EMBL/GenBank/DDBJ databases">
        <authorList>
            <person name="Li M."/>
        </authorList>
    </citation>
    <scope>NUCLEOTIDE SEQUENCE [LARGE SCALE GENOMIC DNA]</scope>
    <source>
        <strain evidence="25 26">GBMRC 2024</strain>
    </source>
</reference>
<keyword evidence="11 24" id="KW-0812">Transmembrane</keyword>
<feature type="transmembrane region" description="Helical" evidence="24">
    <location>
        <begin position="68"/>
        <end position="91"/>
    </location>
</feature>
<evidence type="ECO:0000256" key="15">
    <source>
        <dbReference type="ARBA" id="ARBA00023136"/>
    </source>
</evidence>
<keyword evidence="13 24" id="KW-1133">Transmembrane helix</keyword>
<dbReference type="Pfam" id="PF01148">
    <property type="entry name" value="CTP_transf_1"/>
    <property type="match status" value="1"/>
</dbReference>
<feature type="transmembrane region" description="Helical" evidence="24">
    <location>
        <begin position="12"/>
        <end position="32"/>
    </location>
</feature>
<proteinExistence type="inferred from homology"/>
<evidence type="ECO:0000256" key="20">
    <source>
        <dbReference type="ARBA" id="ARBA00032253"/>
    </source>
</evidence>
<keyword evidence="12 25" id="KW-0548">Nucleotidyltransferase</keyword>
<dbReference type="GO" id="GO:0005886">
    <property type="term" value="C:plasma membrane"/>
    <property type="evidence" value="ECO:0007669"/>
    <property type="project" value="UniProtKB-SubCell"/>
</dbReference>
<dbReference type="EC" id="2.7.7.41" evidence="6"/>
<evidence type="ECO:0000313" key="26">
    <source>
        <dbReference type="Proteomes" id="UP000477911"/>
    </source>
</evidence>
<evidence type="ECO:0000256" key="7">
    <source>
        <dbReference type="ARBA" id="ARBA00019373"/>
    </source>
</evidence>
<keyword evidence="10 25" id="KW-0808">Transferase</keyword>
<feature type="transmembrane region" description="Helical" evidence="24">
    <location>
        <begin position="129"/>
        <end position="149"/>
    </location>
</feature>
<gene>
    <name evidence="25" type="ORF">GR170_01525</name>
</gene>
<feature type="transmembrane region" description="Helical" evidence="24">
    <location>
        <begin position="103"/>
        <end position="122"/>
    </location>
</feature>
<dbReference type="Proteomes" id="UP000477911">
    <property type="component" value="Unassembled WGS sequence"/>
</dbReference>
<dbReference type="GO" id="GO:0004605">
    <property type="term" value="F:phosphatidate cytidylyltransferase activity"/>
    <property type="evidence" value="ECO:0007669"/>
    <property type="project" value="UniProtKB-EC"/>
</dbReference>